<sequence length="220" mass="24557">MPPRQAGREENSGLDRDKALELLSGMTEILDSATVEKLTEEGRKLIDLISTDPAGRPDMDFGKAIQVISITRGALKYDIAAELPRRLDCCQTCGSTSLMKHGRYVLRLADLPYQEPSGFVMPVEYAISAQRYKCGHCGVGDVEPLPEALTPVLTSARITRRLSKWLLYIMQTQTPYEVIARMTGYSKVWARKWYAEARVAASLPGKPANKPGRRKKNESR</sequence>
<protein>
    <recommendedName>
        <fullName evidence="3">Zinc-finger of transposase IS204/IS1001/IS1096/IS1165</fullName>
    </recommendedName>
</protein>
<evidence type="ECO:0000313" key="1">
    <source>
        <dbReference type="EMBL" id="SFF31235.1"/>
    </source>
</evidence>
<evidence type="ECO:0008006" key="3">
    <source>
        <dbReference type="Google" id="ProtNLM"/>
    </source>
</evidence>
<keyword evidence="2" id="KW-1185">Reference proteome</keyword>
<name>A0A1I2HLN2_9BURK</name>
<reference evidence="2" key="1">
    <citation type="submission" date="2016-10" db="EMBL/GenBank/DDBJ databases">
        <authorList>
            <person name="Varghese N."/>
            <person name="Submissions S."/>
        </authorList>
    </citation>
    <scope>NUCLEOTIDE SEQUENCE [LARGE SCALE GENOMIC DNA]</scope>
    <source>
        <strain evidence="2">DSM 27981</strain>
    </source>
</reference>
<dbReference type="Proteomes" id="UP000199119">
    <property type="component" value="Unassembled WGS sequence"/>
</dbReference>
<evidence type="ECO:0000313" key="2">
    <source>
        <dbReference type="Proteomes" id="UP000199119"/>
    </source>
</evidence>
<dbReference type="EMBL" id="FONX01000026">
    <property type="protein sequence ID" value="SFF31235.1"/>
    <property type="molecule type" value="Genomic_DNA"/>
</dbReference>
<gene>
    <name evidence="1" type="ORF">SAMN04489711_12613</name>
</gene>
<organism evidence="1 2">
    <name type="scientific">Paracidovorax wautersii</name>
    <dbReference type="NCBI Taxonomy" id="1177982"/>
    <lineage>
        <taxon>Bacteria</taxon>
        <taxon>Pseudomonadati</taxon>
        <taxon>Pseudomonadota</taxon>
        <taxon>Betaproteobacteria</taxon>
        <taxon>Burkholderiales</taxon>
        <taxon>Comamonadaceae</taxon>
        <taxon>Paracidovorax</taxon>
    </lineage>
</organism>
<accession>A0A1I2HLN2</accession>
<dbReference type="AlphaFoldDB" id="A0A1I2HLN2"/>
<proteinExistence type="predicted"/>